<feature type="region of interest" description="Disordered" evidence="1">
    <location>
        <begin position="82"/>
        <end position="114"/>
    </location>
</feature>
<evidence type="ECO:0000256" key="1">
    <source>
        <dbReference type="SAM" id="MobiDB-lite"/>
    </source>
</evidence>
<evidence type="ECO:0000313" key="3">
    <source>
        <dbReference type="Proteomes" id="UP000015102"/>
    </source>
</evidence>
<dbReference type="GO" id="GO:0007266">
    <property type="term" value="P:Rho protein signal transduction"/>
    <property type="evidence" value="ECO:0007669"/>
    <property type="project" value="TreeGrafter"/>
</dbReference>
<dbReference type="Proteomes" id="UP000015102">
    <property type="component" value="Unassembled WGS sequence"/>
</dbReference>
<dbReference type="GO" id="GO:0005886">
    <property type="term" value="C:plasma membrane"/>
    <property type="evidence" value="ECO:0007669"/>
    <property type="project" value="TreeGrafter"/>
</dbReference>
<keyword evidence="3" id="KW-1185">Reference proteome</keyword>
<dbReference type="EMBL" id="CAQQ02166279">
    <property type="status" value="NOT_ANNOTATED_CDS"/>
    <property type="molecule type" value="Genomic_DNA"/>
</dbReference>
<name>T1H4V0_MEGSC</name>
<accession>T1H4V0</accession>
<proteinExistence type="predicted"/>
<organism evidence="2 3">
    <name type="scientific">Megaselia scalaris</name>
    <name type="common">Humpbacked fly</name>
    <name type="synonym">Phora scalaris</name>
    <dbReference type="NCBI Taxonomy" id="36166"/>
    <lineage>
        <taxon>Eukaryota</taxon>
        <taxon>Metazoa</taxon>
        <taxon>Ecdysozoa</taxon>
        <taxon>Arthropoda</taxon>
        <taxon>Hexapoda</taxon>
        <taxon>Insecta</taxon>
        <taxon>Pterygota</taxon>
        <taxon>Neoptera</taxon>
        <taxon>Endopterygota</taxon>
        <taxon>Diptera</taxon>
        <taxon>Brachycera</taxon>
        <taxon>Muscomorpha</taxon>
        <taxon>Platypezoidea</taxon>
        <taxon>Phoridae</taxon>
        <taxon>Megaseliini</taxon>
        <taxon>Megaselia</taxon>
    </lineage>
</organism>
<dbReference type="PANTHER" id="PTHR13217">
    <property type="entry name" value="PLECKSTRIN HOMOLOGY DOMAIN-CONTAINING FAMILY G MEMBER 7"/>
    <property type="match status" value="1"/>
</dbReference>
<dbReference type="PANTHER" id="PTHR13217:SF11">
    <property type="entry name" value="PLECKSTRIN HOMOLOGY DOMAIN-CONTAINING FAMILY G MEMBER 5"/>
    <property type="match status" value="1"/>
</dbReference>
<reference evidence="3" key="1">
    <citation type="submission" date="2013-02" db="EMBL/GenBank/DDBJ databases">
        <authorList>
            <person name="Hughes D."/>
        </authorList>
    </citation>
    <scope>NUCLEOTIDE SEQUENCE</scope>
    <source>
        <strain>Durham</strain>
        <strain evidence="3">NC isolate 2 -- Noor lab</strain>
    </source>
</reference>
<protein>
    <submittedName>
        <fullName evidence="2">Uncharacterized protein</fullName>
    </submittedName>
</protein>
<dbReference type="EnsemblMetazoa" id="MESCA011318-RA">
    <property type="protein sequence ID" value="MESCA011318-PA"/>
    <property type="gene ID" value="MESCA011318"/>
</dbReference>
<evidence type="ECO:0000313" key="2">
    <source>
        <dbReference type="EnsemblMetazoa" id="MESCA011318-PA"/>
    </source>
</evidence>
<dbReference type="EMBL" id="CAQQ02166280">
    <property type="status" value="NOT_ANNOTATED_CDS"/>
    <property type="molecule type" value="Genomic_DNA"/>
</dbReference>
<dbReference type="GO" id="GO:0043542">
    <property type="term" value="P:endothelial cell migration"/>
    <property type="evidence" value="ECO:0007669"/>
    <property type="project" value="TreeGrafter"/>
</dbReference>
<reference evidence="2" key="2">
    <citation type="submission" date="2015-06" db="UniProtKB">
        <authorList>
            <consortium name="EnsemblMetazoa"/>
        </authorList>
    </citation>
    <scope>IDENTIFICATION</scope>
</reference>
<dbReference type="GO" id="GO:0030424">
    <property type="term" value="C:axon"/>
    <property type="evidence" value="ECO:0007669"/>
    <property type="project" value="TreeGrafter"/>
</dbReference>
<dbReference type="EMBL" id="CAQQ02166281">
    <property type="status" value="NOT_ANNOTATED_CDS"/>
    <property type="molecule type" value="Genomic_DNA"/>
</dbReference>
<sequence>YQFLYHFLTTIYHFREAIQNSLAKRNLSFSQVLITDDNFISVHDGSIPYSSNSAIDEHTDLDHLAGKVLKITEKDGSKKVLQKAASFGSRSRPPVLSSSASTEETTEIEQHKLTSKQKQRFSSFFGAKSSQQEQVCAQLNEYSRTGIPEKSSRDFFNNPDHKEAMAYLDTIEGSWKDFVNCEGMSNNEIKIQTAIWELVTT</sequence>
<dbReference type="AlphaFoldDB" id="T1H4V0"/>
<dbReference type="GO" id="GO:0030139">
    <property type="term" value="C:endocytic vesicle"/>
    <property type="evidence" value="ECO:0007669"/>
    <property type="project" value="TreeGrafter"/>
</dbReference>
<dbReference type="InterPro" id="IPR040181">
    <property type="entry name" value="PKHG5/7"/>
</dbReference>
<dbReference type="HOGENOM" id="CLU_1363408_0_0_1"/>
<dbReference type="STRING" id="36166.T1H4V0"/>